<dbReference type="Proteomes" id="UP000671952">
    <property type="component" value="Segment"/>
</dbReference>
<protein>
    <submittedName>
        <fullName evidence="1">Uncharacterized protein</fullName>
    </submittedName>
</protein>
<evidence type="ECO:0000313" key="1">
    <source>
        <dbReference type="EMBL" id="QJI53010.1"/>
    </source>
</evidence>
<evidence type="ECO:0000313" key="2">
    <source>
        <dbReference type="Proteomes" id="UP000671952"/>
    </source>
</evidence>
<proteinExistence type="predicted"/>
<keyword evidence="2" id="KW-1185">Reference proteome</keyword>
<dbReference type="EMBL" id="MT161385">
    <property type="protein sequence ID" value="QJI53010.1"/>
    <property type="molecule type" value="Genomic_DNA"/>
</dbReference>
<sequence length="154" mass="17956">MSMNTDPSQNVLLRNADKVDMFLNTPDFIDAWNIAIRVRKGSFAIDYTTHVPRLYVMAKGVEPEIWQQTNTRRKAIYRKRPESLTLGLLIDDIQARLAKLGARLEFVWMQNAQQQKFAKLQIRSQYSKTYVATLAEVKRGQRKAFGEFELTDNW</sequence>
<accession>A0A858WJX4</accession>
<gene>
    <name evidence="1" type="ORF">XccvBFoX4_gp56c</name>
</gene>
<organism evidence="1 2">
    <name type="scientific">Xanthomonas phage FoX4</name>
    <dbReference type="NCBI Taxonomy" id="2723900"/>
    <lineage>
        <taxon>Viruses</taxon>
        <taxon>Duplodnaviria</taxon>
        <taxon>Heunggongvirae</taxon>
        <taxon>Uroviricota</taxon>
        <taxon>Caudoviricetes</taxon>
        <taxon>Foxquatrovirus</taxon>
        <taxon>Foxquatrovirus fox4</taxon>
    </lineage>
</organism>
<name>A0A858WJX4_9CAUD</name>
<reference evidence="1" key="1">
    <citation type="submission" date="2020-03" db="EMBL/GenBank/DDBJ databases">
        <title>Development of an integrated pest management strategy to control Xanthomonas campestris pv. campestris by using bacteriophages.</title>
        <authorList>
            <person name="Holtappels D."/>
            <person name="Rombouts S."/>
            <person name="Lavigne R."/>
            <person name="Wagemans J."/>
        </authorList>
    </citation>
    <scope>NUCLEOTIDE SEQUENCE</scope>
</reference>